<dbReference type="PANTHER" id="PTHR47706:SF4">
    <property type="entry name" value="NMRA-LIKE DOMAIN-CONTAINING PROTEIN"/>
    <property type="match status" value="1"/>
</dbReference>
<dbReference type="Proteomes" id="UP000298327">
    <property type="component" value="Unassembled WGS sequence"/>
</dbReference>
<evidence type="ECO:0008006" key="6">
    <source>
        <dbReference type="Google" id="ProtNLM"/>
    </source>
</evidence>
<dbReference type="GO" id="GO:0016491">
    <property type="term" value="F:oxidoreductase activity"/>
    <property type="evidence" value="ECO:0007669"/>
    <property type="project" value="UniProtKB-KW"/>
</dbReference>
<evidence type="ECO:0000313" key="4">
    <source>
        <dbReference type="EMBL" id="TFY61422.1"/>
    </source>
</evidence>
<gene>
    <name evidence="4" type="ORF">EVG20_g7070</name>
</gene>
<keyword evidence="2" id="KW-0521">NADP</keyword>
<keyword evidence="5" id="KW-1185">Reference proteome</keyword>
<dbReference type="OrthoDB" id="9974981at2759"/>
<accession>A0A4Y9YH22</accession>
<dbReference type="EMBL" id="SEOQ01000511">
    <property type="protein sequence ID" value="TFY61422.1"/>
    <property type="molecule type" value="Genomic_DNA"/>
</dbReference>
<dbReference type="AlphaFoldDB" id="A0A4Y9YH22"/>
<protein>
    <recommendedName>
        <fullName evidence="6">NAD(P)-binding domain-containing protein</fullName>
    </recommendedName>
</protein>
<name>A0A4Y9YH22_9AGAM</name>
<keyword evidence="3" id="KW-0560">Oxidoreductase</keyword>
<comment type="similarity">
    <text evidence="1">Belongs to the NmrA-type oxidoreductase family. Isoflavone reductase subfamily.</text>
</comment>
<sequence>MYCGCKYISGSASTSLNPELQGDSESLGSVRSEVLPMASTSNKQVVAIAGAGDTAKYLVEELEKDSNYDIHLISRAERPWFNRPSISLHLTDYSESSLLSILNTTGATILFSFIHSNDHFYNDTHLAMLAACANSMACKRLVPSEYGGDLVNHADKPRMYIPTHGKIRRALREHKAKGGPVEWTLVNQGWFMDYFVPLEKRYFKSLGPVWPLDTDAWEAHLPGTGEEQIGWTAGRDVARALLRLIQVPYREWPEEVYLQGDVGTWHQALTWAEEFYAASQVYQDIVEYHDDPDNVPKLLKAYMDEWNFSGASANPREIVEEQREQLFPGLLFHTVKEIMEIGKRTGHI</sequence>
<evidence type="ECO:0000256" key="1">
    <source>
        <dbReference type="ARBA" id="ARBA00005725"/>
    </source>
</evidence>
<dbReference type="Gene3D" id="3.40.50.720">
    <property type="entry name" value="NAD(P)-binding Rossmann-like Domain"/>
    <property type="match status" value="1"/>
</dbReference>
<proteinExistence type="inferred from homology"/>
<evidence type="ECO:0000256" key="2">
    <source>
        <dbReference type="ARBA" id="ARBA00022857"/>
    </source>
</evidence>
<dbReference type="PANTHER" id="PTHR47706">
    <property type="entry name" value="NMRA-LIKE FAMILY PROTEIN"/>
    <property type="match status" value="1"/>
</dbReference>
<dbReference type="InterPro" id="IPR036291">
    <property type="entry name" value="NAD(P)-bd_dom_sf"/>
</dbReference>
<dbReference type="InterPro" id="IPR051609">
    <property type="entry name" value="NmrA/Isoflavone_reductase-like"/>
</dbReference>
<reference evidence="4 5" key="1">
    <citation type="submission" date="2019-02" db="EMBL/GenBank/DDBJ databases">
        <title>Genome sequencing of the rare red list fungi Dentipellis fragilis.</title>
        <authorList>
            <person name="Buettner E."/>
            <person name="Kellner H."/>
        </authorList>
    </citation>
    <scope>NUCLEOTIDE SEQUENCE [LARGE SCALE GENOMIC DNA]</scope>
    <source>
        <strain evidence="4 5">DSM 105465</strain>
    </source>
</reference>
<dbReference type="SUPFAM" id="SSF51735">
    <property type="entry name" value="NAD(P)-binding Rossmann-fold domains"/>
    <property type="match status" value="1"/>
</dbReference>
<evidence type="ECO:0000256" key="3">
    <source>
        <dbReference type="ARBA" id="ARBA00023002"/>
    </source>
</evidence>
<evidence type="ECO:0000313" key="5">
    <source>
        <dbReference type="Proteomes" id="UP000298327"/>
    </source>
</evidence>
<comment type="caution">
    <text evidence="4">The sequence shown here is derived from an EMBL/GenBank/DDBJ whole genome shotgun (WGS) entry which is preliminary data.</text>
</comment>
<organism evidence="4 5">
    <name type="scientific">Dentipellis fragilis</name>
    <dbReference type="NCBI Taxonomy" id="205917"/>
    <lineage>
        <taxon>Eukaryota</taxon>
        <taxon>Fungi</taxon>
        <taxon>Dikarya</taxon>
        <taxon>Basidiomycota</taxon>
        <taxon>Agaricomycotina</taxon>
        <taxon>Agaricomycetes</taxon>
        <taxon>Russulales</taxon>
        <taxon>Hericiaceae</taxon>
        <taxon>Dentipellis</taxon>
    </lineage>
</organism>